<dbReference type="RefSeq" id="WP_184395298.1">
    <property type="nucleotide sequence ID" value="NZ_BAAAJD010000096.1"/>
</dbReference>
<keyword evidence="4" id="KW-1185">Reference proteome</keyword>
<name>A0A7W8QQY3_9ACTN</name>
<feature type="region of interest" description="Disordered" evidence="1">
    <location>
        <begin position="1"/>
        <end position="28"/>
    </location>
</feature>
<gene>
    <name evidence="3" type="ORF">HDA36_004663</name>
</gene>
<keyword evidence="2" id="KW-0472">Membrane</keyword>
<proteinExistence type="predicted"/>
<evidence type="ECO:0000313" key="3">
    <source>
        <dbReference type="EMBL" id="MBB5434579.1"/>
    </source>
</evidence>
<evidence type="ECO:0000313" key="4">
    <source>
        <dbReference type="Proteomes" id="UP000572635"/>
    </source>
</evidence>
<dbReference type="Gene3D" id="3.10.450.540">
    <property type="match status" value="2"/>
</dbReference>
<keyword evidence="2" id="KW-1133">Transmembrane helix</keyword>
<dbReference type="InterPro" id="IPR035628">
    <property type="entry name" value="TcpC_C"/>
</dbReference>
<sequence>MARRSTAQGGGAPEAADGPREGAAERLRRPRAGSGGRWWVWVGRAVLWAFIIVVLFNGIWHPLREGFATPSAEEPAEQEEGTSFPETAAAAFAVRFAEHYLNVEEGGRKERAEALAAFVPDGAASSYEISGAPLTGTEIQVVQVDAADDNNAVVTLAADVNGSPMTLDVPVYAADPSSLVVSGQPALLAAPDKADLPEAPGVDVDTDARAELESMLPAFFEAYSATPEHLSQYVESGVQIAPLPADTLVFDKLEEVAVPGRTAAAGDEDVRQAVAEVVWRIPGGSGDDGATLTQSYQLTVVESGGKWYVRDIQGSPQALGR</sequence>
<protein>
    <recommendedName>
        <fullName evidence="5">Conjugal transfer protein</fullName>
    </recommendedName>
</protein>
<comment type="caution">
    <text evidence="3">The sequence shown here is derived from an EMBL/GenBank/DDBJ whole genome shotgun (WGS) entry which is preliminary data.</text>
</comment>
<dbReference type="InterPro" id="IPR024735">
    <property type="entry name" value="TcpC"/>
</dbReference>
<accession>A0A7W8QQY3</accession>
<dbReference type="EMBL" id="JACHDB010000001">
    <property type="protein sequence ID" value="MBB5434579.1"/>
    <property type="molecule type" value="Genomic_DNA"/>
</dbReference>
<organism evidence="3 4">
    <name type="scientific">Nocardiopsis composta</name>
    <dbReference type="NCBI Taxonomy" id="157465"/>
    <lineage>
        <taxon>Bacteria</taxon>
        <taxon>Bacillati</taxon>
        <taxon>Actinomycetota</taxon>
        <taxon>Actinomycetes</taxon>
        <taxon>Streptosporangiales</taxon>
        <taxon>Nocardiopsidaceae</taxon>
        <taxon>Nocardiopsis</taxon>
    </lineage>
</organism>
<keyword evidence="2" id="KW-0812">Transmembrane</keyword>
<dbReference type="CDD" id="cd16428">
    <property type="entry name" value="TcpC_C"/>
    <property type="match status" value="1"/>
</dbReference>
<dbReference type="Pfam" id="PF12642">
    <property type="entry name" value="TpcC"/>
    <property type="match status" value="1"/>
</dbReference>
<feature type="compositionally biased region" description="Basic and acidic residues" evidence="1">
    <location>
        <begin position="17"/>
        <end position="27"/>
    </location>
</feature>
<feature type="transmembrane region" description="Helical" evidence="2">
    <location>
        <begin position="38"/>
        <end position="60"/>
    </location>
</feature>
<evidence type="ECO:0008006" key="5">
    <source>
        <dbReference type="Google" id="ProtNLM"/>
    </source>
</evidence>
<evidence type="ECO:0000256" key="1">
    <source>
        <dbReference type="SAM" id="MobiDB-lite"/>
    </source>
</evidence>
<dbReference type="Proteomes" id="UP000572635">
    <property type="component" value="Unassembled WGS sequence"/>
</dbReference>
<reference evidence="3 4" key="1">
    <citation type="submission" date="2020-08" db="EMBL/GenBank/DDBJ databases">
        <title>Sequencing the genomes of 1000 actinobacteria strains.</title>
        <authorList>
            <person name="Klenk H.-P."/>
        </authorList>
    </citation>
    <scope>NUCLEOTIDE SEQUENCE [LARGE SCALE GENOMIC DNA]</scope>
    <source>
        <strain evidence="3 4">DSM 44551</strain>
    </source>
</reference>
<evidence type="ECO:0000256" key="2">
    <source>
        <dbReference type="SAM" id="Phobius"/>
    </source>
</evidence>
<dbReference type="AlphaFoldDB" id="A0A7W8QQY3"/>